<feature type="transmembrane region" description="Helical" evidence="8">
    <location>
        <begin position="366"/>
        <end position="384"/>
    </location>
</feature>
<feature type="transmembrane region" description="Helical" evidence="8">
    <location>
        <begin position="202"/>
        <end position="227"/>
    </location>
</feature>
<feature type="transmembrane region" description="Helical" evidence="8">
    <location>
        <begin position="30"/>
        <end position="50"/>
    </location>
</feature>
<feature type="transmembrane region" description="Helical" evidence="8">
    <location>
        <begin position="239"/>
        <end position="262"/>
    </location>
</feature>
<comment type="subcellular location">
    <subcellularLocation>
        <location evidence="1">Cell membrane</location>
        <topology evidence="1">Multi-pass membrane protein</topology>
    </subcellularLocation>
    <subcellularLocation>
        <location evidence="7">Membrane</location>
        <topology evidence="7">Multi-pass membrane protein</topology>
    </subcellularLocation>
</comment>
<accession>A0ABW5CP45</accession>
<dbReference type="PANTHER" id="PTHR42703:SF1">
    <property type="entry name" value="NA(+)_H(+) ANTIPORTER SUBUNIT D1"/>
    <property type="match status" value="1"/>
</dbReference>
<dbReference type="PRINTS" id="PR01437">
    <property type="entry name" value="NUOXDRDTASE4"/>
</dbReference>
<keyword evidence="5 8" id="KW-1133">Transmembrane helix</keyword>
<evidence type="ECO:0000256" key="5">
    <source>
        <dbReference type="ARBA" id="ARBA00022989"/>
    </source>
</evidence>
<dbReference type="Pfam" id="PF00361">
    <property type="entry name" value="Proton_antipo_M"/>
    <property type="match status" value="1"/>
</dbReference>
<evidence type="ECO:0000256" key="3">
    <source>
        <dbReference type="ARBA" id="ARBA00022475"/>
    </source>
</evidence>
<feature type="transmembrane region" description="Helical" evidence="8">
    <location>
        <begin position="130"/>
        <end position="148"/>
    </location>
</feature>
<evidence type="ECO:0000256" key="6">
    <source>
        <dbReference type="ARBA" id="ARBA00023136"/>
    </source>
</evidence>
<dbReference type="InterPro" id="IPR001750">
    <property type="entry name" value="ND/Mrp_TM"/>
</dbReference>
<comment type="caution">
    <text evidence="10">The sequence shown here is derived from an EMBL/GenBank/DDBJ whole genome shotgun (WGS) entry which is preliminary data.</text>
</comment>
<evidence type="ECO:0000313" key="11">
    <source>
        <dbReference type="Proteomes" id="UP001597371"/>
    </source>
</evidence>
<feature type="transmembrane region" description="Helical" evidence="8">
    <location>
        <begin position="297"/>
        <end position="319"/>
    </location>
</feature>
<dbReference type="PANTHER" id="PTHR42703">
    <property type="entry name" value="NADH DEHYDROGENASE"/>
    <property type="match status" value="1"/>
</dbReference>
<protein>
    <submittedName>
        <fullName evidence="10">Proton-conducting transporter membrane subunit</fullName>
    </submittedName>
</protein>
<gene>
    <name evidence="10" type="ORF">ACFSKQ_16655</name>
</gene>
<dbReference type="Proteomes" id="UP001597371">
    <property type="component" value="Unassembled WGS sequence"/>
</dbReference>
<feature type="transmembrane region" description="Helical" evidence="8">
    <location>
        <begin position="268"/>
        <end position="290"/>
    </location>
</feature>
<evidence type="ECO:0000256" key="7">
    <source>
        <dbReference type="RuleBase" id="RU000320"/>
    </source>
</evidence>
<feature type="transmembrane region" description="Helical" evidence="8">
    <location>
        <begin position="160"/>
        <end position="182"/>
    </location>
</feature>
<sequence>MLLVWPVAVPMGAAVLTLLAARSVRAQRVLSLAGALALLAAGTVLLVTVLREGPQAAQMGGWAAPYGITMVADLFSAALVFATGLMAVLTIFHGLVRPGDTGEHFGHHPLTQSLLLGICGAFLTGDLFNLYVWFEVMLIASFGLLVVGGRREQFDAAVKYAGLNLVATLTFLTGVGLLYGAAGTLNMADLHLTLAGRSGETAVLGAAMLLLFAFGAKAALFPVFFWLPASYHTLSITTSALFAALMTKVGVYALIRVFTLVYDAGEPPIASLLLWGGVLSMVVGVLGAAAQMEIRRILAFHSVSQIGYMVLGLALHTGLGLAGAIYYLFHHIVVKSNLFLIAGAVRDRTGSEDLRTIGGLWKRSPGLSILFLVSALSLAGLPPFTGFWAKLLVLRASLDAERYVAAFAVLAVGLLTLFSMTKIWNEAFWKPHPGDARRRFSSRLALIPVALLAAITLAAGVVAEPFIDAATEAAAQIVDPARYLQAVGVTRELSP</sequence>
<keyword evidence="4 7" id="KW-0812">Transmembrane</keyword>
<evidence type="ECO:0000256" key="1">
    <source>
        <dbReference type="ARBA" id="ARBA00004651"/>
    </source>
</evidence>
<evidence type="ECO:0000259" key="9">
    <source>
        <dbReference type="Pfam" id="PF00361"/>
    </source>
</evidence>
<keyword evidence="11" id="KW-1185">Reference proteome</keyword>
<dbReference type="InterPro" id="IPR003918">
    <property type="entry name" value="NADH_UbQ_OxRdtase"/>
</dbReference>
<evidence type="ECO:0000256" key="2">
    <source>
        <dbReference type="ARBA" id="ARBA00005346"/>
    </source>
</evidence>
<comment type="similarity">
    <text evidence="2">Belongs to the CPA3 antiporters (TC 2.A.63) subunit D family.</text>
</comment>
<proteinExistence type="inferred from homology"/>
<feature type="transmembrane region" description="Helical" evidence="8">
    <location>
        <begin position="325"/>
        <end position="345"/>
    </location>
</feature>
<evidence type="ECO:0000256" key="8">
    <source>
        <dbReference type="SAM" id="Phobius"/>
    </source>
</evidence>
<dbReference type="EMBL" id="JBHUIJ010000024">
    <property type="protein sequence ID" value="MFD2239084.1"/>
    <property type="molecule type" value="Genomic_DNA"/>
</dbReference>
<feature type="domain" description="NADH:quinone oxidoreductase/Mrp antiporter transmembrane" evidence="9">
    <location>
        <begin position="125"/>
        <end position="412"/>
    </location>
</feature>
<reference evidence="11" key="1">
    <citation type="journal article" date="2019" name="Int. J. Syst. Evol. Microbiol.">
        <title>The Global Catalogue of Microorganisms (GCM) 10K type strain sequencing project: providing services to taxonomists for standard genome sequencing and annotation.</title>
        <authorList>
            <consortium name="The Broad Institute Genomics Platform"/>
            <consortium name="The Broad Institute Genome Sequencing Center for Infectious Disease"/>
            <person name="Wu L."/>
            <person name="Ma J."/>
        </authorList>
    </citation>
    <scope>NUCLEOTIDE SEQUENCE [LARGE SCALE GENOMIC DNA]</scope>
    <source>
        <strain evidence="11">ZS-35-S2</strain>
    </source>
</reference>
<organism evidence="10 11">
    <name type="scientific">Aureimonas populi</name>
    <dbReference type="NCBI Taxonomy" id="1701758"/>
    <lineage>
        <taxon>Bacteria</taxon>
        <taxon>Pseudomonadati</taxon>
        <taxon>Pseudomonadota</taxon>
        <taxon>Alphaproteobacteria</taxon>
        <taxon>Hyphomicrobiales</taxon>
        <taxon>Aurantimonadaceae</taxon>
        <taxon>Aureimonas</taxon>
    </lineage>
</organism>
<feature type="transmembrane region" description="Helical" evidence="8">
    <location>
        <begin position="404"/>
        <end position="424"/>
    </location>
</feature>
<evidence type="ECO:0000256" key="4">
    <source>
        <dbReference type="ARBA" id="ARBA00022692"/>
    </source>
</evidence>
<evidence type="ECO:0000313" key="10">
    <source>
        <dbReference type="EMBL" id="MFD2239084.1"/>
    </source>
</evidence>
<feature type="transmembrane region" description="Helical" evidence="8">
    <location>
        <begin position="444"/>
        <end position="463"/>
    </location>
</feature>
<feature type="transmembrane region" description="Helical" evidence="8">
    <location>
        <begin position="71"/>
        <end position="96"/>
    </location>
</feature>
<name>A0ABW5CP45_9HYPH</name>
<keyword evidence="3" id="KW-1003">Cell membrane</keyword>
<dbReference type="InterPro" id="IPR050586">
    <property type="entry name" value="CPA3_Na-H_Antiporter_D"/>
</dbReference>
<keyword evidence="6 8" id="KW-0472">Membrane</keyword>
<dbReference type="RefSeq" id="WP_209738597.1">
    <property type="nucleotide sequence ID" value="NZ_CP072611.1"/>
</dbReference>